<dbReference type="Proteomes" id="UP000263232">
    <property type="component" value="Chromosome"/>
</dbReference>
<dbReference type="SMART" id="SM00047">
    <property type="entry name" value="LYZ2"/>
    <property type="match status" value="1"/>
</dbReference>
<organism evidence="5 6">
    <name type="scientific">Suicoccus acidiformans</name>
    <dbReference type="NCBI Taxonomy" id="2036206"/>
    <lineage>
        <taxon>Bacteria</taxon>
        <taxon>Bacillati</taxon>
        <taxon>Bacillota</taxon>
        <taxon>Bacilli</taxon>
        <taxon>Lactobacillales</taxon>
        <taxon>Aerococcaceae</taxon>
        <taxon>Suicoccus</taxon>
    </lineage>
</organism>
<dbReference type="EMBL" id="CP023434">
    <property type="protein sequence ID" value="AXY24896.1"/>
    <property type="molecule type" value="Genomic_DNA"/>
</dbReference>
<evidence type="ECO:0000313" key="5">
    <source>
        <dbReference type="EMBL" id="AXY24896.1"/>
    </source>
</evidence>
<dbReference type="Gene3D" id="3.40.80.10">
    <property type="entry name" value="Peptidoglycan recognition protein-like"/>
    <property type="match status" value="1"/>
</dbReference>
<keyword evidence="6" id="KW-1185">Reference proteome</keyword>
<accession>A0A347WII9</accession>
<feature type="domain" description="Mannosyl-glycoprotein endo-beta-N-acetylglucosamidase-like" evidence="3">
    <location>
        <begin position="2"/>
        <end position="151"/>
    </location>
</feature>
<dbReference type="OrthoDB" id="2168681at2"/>
<evidence type="ECO:0008006" key="7">
    <source>
        <dbReference type="Google" id="ProtNLM"/>
    </source>
</evidence>
<name>A0A347WII9_9LACT</name>
<dbReference type="RefSeq" id="WP_118989818.1">
    <property type="nucleotide sequence ID" value="NZ_CP023434.1"/>
</dbReference>
<dbReference type="GO" id="GO:0008745">
    <property type="term" value="F:N-acetylmuramoyl-L-alanine amidase activity"/>
    <property type="evidence" value="ECO:0007669"/>
    <property type="project" value="InterPro"/>
</dbReference>
<dbReference type="GO" id="GO:0009253">
    <property type="term" value="P:peptidoglycan catabolic process"/>
    <property type="evidence" value="ECO:0007669"/>
    <property type="project" value="InterPro"/>
</dbReference>
<dbReference type="SMART" id="SM00644">
    <property type="entry name" value="Ami_2"/>
    <property type="match status" value="1"/>
</dbReference>
<dbReference type="InterPro" id="IPR051056">
    <property type="entry name" value="Glycosyl_Hydrolase_73"/>
</dbReference>
<dbReference type="SUPFAM" id="SSF55846">
    <property type="entry name" value="N-acetylmuramoyl-L-alanine amidase-like"/>
    <property type="match status" value="1"/>
</dbReference>
<dbReference type="Gene3D" id="4.10.80.30">
    <property type="entry name" value="DNA polymerase, domain 6"/>
    <property type="match status" value="1"/>
</dbReference>
<dbReference type="InterPro" id="IPR002502">
    <property type="entry name" value="Amidase_domain"/>
</dbReference>
<keyword evidence="2" id="KW-0378">Hydrolase</keyword>
<comment type="similarity">
    <text evidence="1">Belongs to the glycosyl hydrolase 73 family.</text>
</comment>
<dbReference type="PANTHER" id="PTHR33308">
    <property type="entry name" value="PEPTIDOGLYCAN HYDROLASE FLGJ"/>
    <property type="match status" value="1"/>
</dbReference>
<reference evidence="5 6" key="1">
    <citation type="submission" date="2017-09" db="EMBL/GenBank/DDBJ databases">
        <title>Complete genome sequence of Oxytococcus suis strain ZY16052.</title>
        <authorList>
            <person name="Li F."/>
        </authorList>
    </citation>
    <scope>NUCLEOTIDE SEQUENCE [LARGE SCALE GENOMIC DNA]</scope>
    <source>
        <strain evidence="5 6">ZY16052</strain>
    </source>
</reference>
<evidence type="ECO:0000259" key="3">
    <source>
        <dbReference type="SMART" id="SM00047"/>
    </source>
</evidence>
<dbReference type="AlphaFoldDB" id="A0A347WII9"/>
<evidence type="ECO:0000313" key="6">
    <source>
        <dbReference type="Proteomes" id="UP000263232"/>
    </source>
</evidence>
<sequence length="471" mass="54071">MNKQEFISTVAELAVKYPSPFFNSVTIAQAIHETGWGTSDLAIKANNLFGIKASAPWTGPVFNKDSMEERKGVKRFENSDFRKYSSWEESVKDHATFLESTEYRKEYYSRVINAASAVVQAERLTGTYATDSEYGKKLLRYMDEYNLYQYDKEEQAKMQKFTKPQMTDRRRQALGYPSHGAYTKRSLSAIKQIVWHYTATTHAGDAMDVIKAHEHFWRNTHGWEIGGYHFYIDRQGKIVQNYDLSIVTYGAGRLNPQLVHVCCEASSANNYTKAQIEAREKVTLWLMQELNIPASQVKGHKEIPYNSTSCPGYSTTQLNDFRAKLGEKFKRGGNHPSVNAFNPQGLKEFKPADYKAPRLPFAELKVGDTVTLAENWSWYNPGNGNLIKSNRYAELIGQQDEIVEIKEVEGFNHSTKIYKLKKYNSWLPQEYAEESKKGWDLVKVDPGIEVVELQDGEYLDKDGNVWIWVKK</sequence>
<gene>
    <name evidence="5" type="ORF">CL176_02025</name>
</gene>
<dbReference type="InterPro" id="IPR036505">
    <property type="entry name" value="Amidase/PGRP_sf"/>
</dbReference>
<dbReference type="Pfam" id="PF01832">
    <property type="entry name" value="Glucosaminidase"/>
    <property type="match status" value="1"/>
</dbReference>
<dbReference type="Pfam" id="PF01510">
    <property type="entry name" value="Amidase_2"/>
    <property type="match status" value="1"/>
</dbReference>
<dbReference type="CDD" id="cd06583">
    <property type="entry name" value="PGRP"/>
    <property type="match status" value="1"/>
</dbReference>
<dbReference type="GO" id="GO:0004040">
    <property type="term" value="F:amidase activity"/>
    <property type="evidence" value="ECO:0007669"/>
    <property type="project" value="InterPro"/>
</dbReference>
<dbReference type="Gene3D" id="1.10.530.10">
    <property type="match status" value="1"/>
</dbReference>
<protein>
    <recommendedName>
        <fullName evidence="7">N-acetylmuramoyl-L-alanine amidase</fullName>
    </recommendedName>
</protein>
<evidence type="ECO:0000259" key="4">
    <source>
        <dbReference type="SMART" id="SM00644"/>
    </source>
</evidence>
<dbReference type="InterPro" id="IPR002901">
    <property type="entry name" value="MGlyc_endo_b_GlcNAc-like_dom"/>
</dbReference>
<evidence type="ECO:0000256" key="2">
    <source>
        <dbReference type="ARBA" id="ARBA00022801"/>
    </source>
</evidence>
<evidence type="ECO:0000256" key="1">
    <source>
        <dbReference type="ARBA" id="ARBA00010266"/>
    </source>
</evidence>
<feature type="domain" description="N-acetylmuramoyl-L-alanine amidase" evidence="4">
    <location>
        <begin position="179"/>
        <end position="312"/>
    </location>
</feature>
<dbReference type="PANTHER" id="PTHR33308:SF9">
    <property type="entry name" value="PEPTIDOGLYCAN HYDROLASE FLGJ"/>
    <property type="match status" value="1"/>
</dbReference>
<dbReference type="KEGG" id="abae:CL176_02025"/>
<proteinExistence type="inferred from homology"/>